<keyword evidence="3" id="KW-1185">Reference proteome</keyword>
<dbReference type="RefSeq" id="WP_258387001.1">
    <property type="nucleotide sequence ID" value="NZ_CP091430.1"/>
</dbReference>
<dbReference type="EMBL" id="CP091430">
    <property type="protein sequence ID" value="UVI30938.1"/>
    <property type="molecule type" value="Genomic_DNA"/>
</dbReference>
<gene>
    <name evidence="2" type="ORF">L1F29_03450</name>
</gene>
<protein>
    <recommendedName>
        <fullName evidence="4">HYR domain-containing protein</fullName>
    </recommendedName>
</protein>
<evidence type="ECO:0008006" key="4">
    <source>
        <dbReference type="Google" id="ProtNLM"/>
    </source>
</evidence>
<evidence type="ECO:0000313" key="2">
    <source>
        <dbReference type="EMBL" id="UVI30938.1"/>
    </source>
</evidence>
<evidence type="ECO:0000313" key="3">
    <source>
        <dbReference type="Proteomes" id="UP001057877"/>
    </source>
</evidence>
<evidence type="ECO:0000256" key="1">
    <source>
        <dbReference type="SAM" id="SignalP"/>
    </source>
</evidence>
<dbReference type="Proteomes" id="UP001057877">
    <property type="component" value="Chromosome"/>
</dbReference>
<proteinExistence type="predicted"/>
<accession>A0ABY5SBN5</accession>
<sequence>MAKRLSIVLVFAFMFSWLQPSWSVPRAQASDDVIKPANKDVFIDLYGTYQSGFPASSFISGAANVNVNVVGPDFDAGDQKTVINFDQLNTGLPSSISKVVLRVYIPYVYTNSSSFDVRATLTASDNTTWAENLGGNTANFPLSNGDSRLNGSQNIPVASSTGILDTTNVDTTSQGCAPIPNTLLGCLNFDVTSYVTNKASLGAADLTFMLTGRLGTNKTAYFTVYPRENSTYKPVLIFTGAADTTPPVVTGVTEGGLYNSNRMITFDEGTAILNGSAFANGGTVSAEGAYTLIVTDAANNVTTVHFTIDKTPPTITGVTNGSSYSINRTITISDGTATLDGAAFTSGSIVSAEGAHTVIATDAAGNSTTVTFTIDKTAPIVSGVTNGSLYNTTRTITFNEGTATLHGSAFTSGSAVSRAFYRSPKALGCTRYEIFASRRGFERIAGRMRAGTTLSAAHARIT</sequence>
<keyword evidence="1" id="KW-0732">Signal</keyword>
<feature type="chain" id="PRO_5046840326" description="HYR domain-containing protein" evidence="1">
    <location>
        <begin position="24"/>
        <end position="462"/>
    </location>
</feature>
<feature type="signal peptide" evidence="1">
    <location>
        <begin position="1"/>
        <end position="23"/>
    </location>
</feature>
<reference evidence="2" key="1">
    <citation type="submission" date="2022-01" db="EMBL/GenBank/DDBJ databases">
        <title>Paenibacillus spongiae sp. nov., isolated from marine sponge.</title>
        <authorList>
            <person name="Li Z."/>
            <person name="Zhang M."/>
        </authorList>
    </citation>
    <scope>NUCLEOTIDE SEQUENCE</scope>
    <source>
        <strain evidence="2">PHS-Z3</strain>
    </source>
</reference>
<name>A0ABY5SBN5_9BACL</name>
<organism evidence="2 3">
    <name type="scientific">Paenibacillus spongiae</name>
    <dbReference type="NCBI Taxonomy" id="2909671"/>
    <lineage>
        <taxon>Bacteria</taxon>
        <taxon>Bacillati</taxon>
        <taxon>Bacillota</taxon>
        <taxon>Bacilli</taxon>
        <taxon>Bacillales</taxon>
        <taxon>Paenibacillaceae</taxon>
        <taxon>Paenibacillus</taxon>
    </lineage>
</organism>